<name>W8AHK5_CERCA</name>
<evidence type="ECO:0000259" key="19">
    <source>
        <dbReference type="PROSITE" id="PS50056"/>
    </source>
</evidence>
<feature type="compositionally biased region" description="Low complexity" evidence="18">
    <location>
        <begin position="139"/>
        <end position="152"/>
    </location>
</feature>
<gene>
    <name evidence="21" type="primary">TP4A1</name>
    <name evidence="20" type="ORF">CCAP1982_LOCUS9022</name>
</gene>
<keyword evidence="11" id="KW-0449">Lipoprotein</keyword>
<organism evidence="21">
    <name type="scientific">Ceratitis capitata</name>
    <name type="common">Mediterranean fruit fly</name>
    <name type="synonym">Tephritis capitata</name>
    <dbReference type="NCBI Taxonomy" id="7213"/>
    <lineage>
        <taxon>Eukaryota</taxon>
        <taxon>Metazoa</taxon>
        <taxon>Ecdysozoa</taxon>
        <taxon>Arthropoda</taxon>
        <taxon>Hexapoda</taxon>
        <taxon>Insecta</taxon>
        <taxon>Pterygota</taxon>
        <taxon>Neoptera</taxon>
        <taxon>Endopterygota</taxon>
        <taxon>Diptera</taxon>
        <taxon>Brachycera</taxon>
        <taxon>Muscomorpha</taxon>
        <taxon>Tephritoidea</taxon>
        <taxon>Tephritidae</taxon>
        <taxon>Ceratitis</taxon>
        <taxon>Ceratitis</taxon>
    </lineage>
</organism>
<evidence type="ECO:0000256" key="10">
    <source>
        <dbReference type="ARBA" id="ARBA00023157"/>
    </source>
</evidence>
<evidence type="ECO:0000256" key="12">
    <source>
        <dbReference type="ARBA" id="ARBA00023289"/>
    </source>
</evidence>
<feature type="domain" description="Tyrosine specific protein phosphatases" evidence="19">
    <location>
        <begin position="188"/>
        <end position="243"/>
    </location>
</feature>
<evidence type="ECO:0000313" key="20">
    <source>
        <dbReference type="EMBL" id="CAD7000546.1"/>
    </source>
</evidence>
<protein>
    <recommendedName>
        <fullName evidence="16">Protein tyrosine phosphatase type IVA 3</fullName>
        <ecNumber evidence="3">3.1.3.48</ecNumber>
    </recommendedName>
    <alternativeName>
        <fullName evidence="17">Protein-tyrosine phosphatase 4a3</fullName>
    </alternativeName>
</protein>
<dbReference type="GO" id="GO:0005769">
    <property type="term" value="C:early endosome"/>
    <property type="evidence" value="ECO:0007669"/>
    <property type="project" value="UniProtKB-SubCell"/>
</dbReference>
<keyword evidence="12" id="KW-0636">Prenylation</keyword>
<comment type="catalytic activity">
    <reaction evidence="13">
        <text>O-phospho-L-tyrosyl-[protein] + H2O = L-tyrosyl-[protein] + phosphate</text>
        <dbReference type="Rhea" id="RHEA:10684"/>
        <dbReference type="Rhea" id="RHEA-COMP:10136"/>
        <dbReference type="Rhea" id="RHEA-COMP:20101"/>
        <dbReference type="ChEBI" id="CHEBI:15377"/>
        <dbReference type="ChEBI" id="CHEBI:43474"/>
        <dbReference type="ChEBI" id="CHEBI:46858"/>
        <dbReference type="ChEBI" id="CHEBI:61978"/>
        <dbReference type="EC" id="3.1.3.48"/>
    </reaction>
</comment>
<dbReference type="CDD" id="cd14500">
    <property type="entry name" value="PTP-IVa"/>
    <property type="match status" value="1"/>
</dbReference>
<evidence type="ECO:0000256" key="18">
    <source>
        <dbReference type="SAM" id="MobiDB-lite"/>
    </source>
</evidence>
<evidence type="ECO:0000256" key="8">
    <source>
        <dbReference type="ARBA" id="ARBA00022912"/>
    </source>
</evidence>
<dbReference type="GO" id="GO:0004725">
    <property type="term" value="F:protein tyrosine phosphatase activity"/>
    <property type="evidence" value="ECO:0007669"/>
    <property type="project" value="UniProtKB-EC"/>
</dbReference>
<evidence type="ECO:0000256" key="9">
    <source>
        <dbReference type="ARBA" id="ARBA00023136"/>
    </source>
</evidence>
<evidence type="ECO:0000256" key="11">
    <source>
        <dbReference type="ARBA" id="ARBA00023288"/>
    </source>
</evidence>
<evidence type="ECO:0000256" key="13">
    <source>
        <dbReference type="ARBA" id="ARBA00051722"/>
    </source>
</evidence>
<keyword evidence="10" id="KW-1015">Disulfide bond</keyword>
<comment type="subunit">
    <text evidence="15">Interacts with tubulin.</text>
</comment>
<keyword evidence="7" id="KW-0378">Hydrolase</keyword>
<comment type="function">
    <text evidence="14">Protein tyrosine phosphatase which stimulates progression from G1 into S phase during mitosis. Enhances cell proliferation, cell motility and invasive activity, and promotes cancer metastasis. May be involved in the progression of cardiac hypertrophy by inhibiting intracellular calcium mobilization in response to angiotensin II.</text>
</comment>
<dbReference type="SUPFAM" id="SSF52799">
    <property type="entry name" value="(Phosphotyrosine protein) phosphatases II"/>
    <property type="match status" value="1"/>
</dbReference>
<dbReference type="GO" id="GO:0005886">
    <property type="term" value="C:plasma membrane"/>
    <property type="evidence" value="ECO:0007669"/>
    <property type="project" value="UniProtKB-SubCell"/>
</dbReference>
<keyword evidence="6" id="KW-0967">Endosome</keyword>
<evidence type="ECO:0000313" key="21">
    <source>
        <dbReference type="EMBL" id="JAB85132.1"/>
    </source>
</evidence>
<evidence type="ECO:0000256" key="3">
    <source>
        <dbReference type="ARBA" id="ARBA00013064"/>
    </source>
</evidence>
<dbReference type="EMBL" id="CAJHJT010000012">
    <property type="protein sequence ID" value="CAD7000546.1"/>
    <property type="molecule type" value="Genomic_DNA"/>
</dbReference>
<dbReference type="InterPro" id="IPR000387">
    <property type="entry name" value="Tyr_Pase_dom"/>
</dbReference>
<feature type="region of interest" description="Disordered" evidence="18">
    <location>
        <begin position="139"/>
        <end position="164"/>
    </location>
</feature>
<sequence>MSNMRQKDLRPAPALIEFKGMKFLITDRPSDVTIHHYITELKKNNVSTVVRVCEPSYNTDELEAQGITVKDLAFEDGTFPPPQVVDEWFEILKQKFSNNNTVTHSSSTPSTLRNASVSFYKNKRFSFKQKHNRNDYENLDNYNAMNNNSANDGDNDNETSTADANANAMRSHDECDNNEHENATCRYQQNPEACVAVHCVAGLGRAPVLVALALIELGLKYEAAVEMIRDKRRGAINAKQLSFLERYKPKARLKHKNGHKNSCCVQ</sequence>
<reference evidence="21" key="2">
    <citation type="journal article" date="2014" name="BMC Genomics">
        <title>A genomic perspective to assessing quality of mass-reared SIT flies used in Mediterranean fruit fly (Ceratitis capitata) eradication in California.</title>
        <authorList>
            <person name="Calla B."/>
            <person name="Hall B."/>
            <person name="Hou S."/>
            <person name="Geib S.M."/>
        </authorList>
    </citation>
    <scope>NUCLEOTIDE SEQUENCE</scope>
</reference>
<dbReference type="InterPro" id="IPR029021">
    <property type="entry name" value="Prot-tyrosine_phosphatase-like"/>
</dbReference>
<evidence type="ECO:0000256" key="14">
    <source>
        <dbReference type="ARBA" id="ARBA00057132"/>
    </source>
</evidence>
<keyword evidence="5" id="KW-0488">Methylation</keyword>
<dbReference type="Proteomes" id="UP000606786">
    <property type="component" value="Unassembled WGS sequence"/>
</dbReference>
<evidence type="ECO:0000256" key="17">
    <source>
        <dbReference type="ARBA" id="ARBA00082375"/>
    </source>
</evidence>
<evidence type="ECO:0000256" key="5">
    <source>
        <dbReference type="ARBA" id="ARBA00022481"/>
    </source>
</evidence>
<dbReference type="KEGG" id="ccat:101449278"/>
<evidence type="ECO:0000256" key="7">
    <source>
        <dbReference type="ARBA" id="ARBA00022801"/>
    </source>
</evidence>
<evidence type="ECO:0000256" key="4">
    <source>
        <dbReference type="ARBA" id="ARBA00022475"/>
    </source>
</evidence>
<comment type="subcellular location">
    <subcellularLocation>
        <location evidence="1">Cell membrane</location>
    </subcellularLocation>
    <subcellularLocation>
        <location evidence="2">Early endosome</location>
    </subcellularLocation>
</comment>
<dbReference type="PROSITE" id="PS50056">
    <property type="entry name" value="TYR_PHOSPHATASE_2"/>
    <property type="match status" value="1"/>
</dbReference>
<evidence type="ECO:0000256" key="16">
    <source>
        <dbReference type="ARBA" id="ARBA00069015"/>
    </source>
</evidence>
<dbReference type="InterPro" id="IPR050561">
    <property type="entry name" value="PTP"/>
</dbReference>
<dbReference type="FunFam" id="3.90.190.10:FF:000105">
    <property type="entry name" value="Protein tyrosine phosphatase type IVA 3"/>
    <property type="match status" value="1"/>
</dbReference>
<accession>W8AHK5</accession>
<evidence type="ECO:0000256" key="15">
    <source>
        <dbReference type="ARBA" id="ARBA00064590"/>
    </source>
</evidence>
<dbReference type="EMBL" id="GAMC01021423">
    <property type="protein sequence ID" value="JAB85132.1"/>
    <property type="molecule type" value="mRNA"/>
</dbReference>
<dbReference type="EC" id="3.1.3.48" evidence="3"/>
<evidence type="ECO:0000256" key="2">
    <source>
        <dbReference type="ARBA" id="ARBA00004412"/>
    </source>
</evidence>
<dbReference type="Gene3D" id="3.90.190.10">
    <property type="entry name" value="Protein tyrosine phosphatase superfamily"/>
    <property type="match status" value="2"/>
</dbReference>
<dbReference type="AlphaFoldDB" id="W8AHK5"/>
<dbReference type="GO" id="GO:0043542">
    <property type="term" value="P:endothelial cell migration"/>
    <property type="evidence" value="ECO:0007669"/>
    <property type="project" value="UniProtKB-ARBA"/>
</dbReference>
<keyword evidence="9" id="KW-0472">Membrane</keyword>
<keyword evidence="22" id="KW-1185">Reference proteome</keyword>
<dbReference type="CTD" id="34952"/>
<keyword evidence="4" id="KW-1003">Cell membrane</keyword>
<reference evidence="20" key="3">
    <citation type="submission" date="2020-11" db="EMBL/GenBank/DDBJ databases">
        <authorList>
            <person name="Whitehead M."/>
        </authorList>
    </citation>
    <scope>NUCLEOTIDE SEQUENCE</scope>
    <source>
        <strain evidence="20">EGII</strain>
    </source>
</reference>
<evidence type="ECO:0000256" key="6">
    <source>
        <dbReference type="ARBA" id="ARBA00022753"/>
    </source>
</evidence>
<reference evidence="21" key="1">
    <citation type="submission" date="2013-07" db="EMBL/GenBank/DDBJ databases">
        <authorList>
            <person name="Geib S."/>
        </authorList>
    </citation>
    <scope>NUCLEOTIDE SEQUENCE</scope>
</reference>
<evidence type="ECO:0000313" key="22">
    <source>
        <dbReference type="Proteomes" id="UP000606786"/>
    </source>
</evidence>
<dbReference type="GeneID" id="101449278"/>
<evidence type="ECO:0000256" key="1">
    <source>
        <dbReference type="ARBA" id="ARBA00004236"/>
    </source>
</evidence>
<dbReference type="GO" id="GO:0009966">
    <property type="term" value="P:regulation of signal transduction"/>
    <property type="evidence" value="ECO:0007669"/>
    <property type="project" value="UniProtKB-ARBA"/>
</dbReference>
<keyword evidence="8" id="KW-0904">Protein phosphatase</keyword>
<dbReference type="PANTHER" id="PTHR23339">
    <property type="entry name" value="TYROSINE SPECIFIC PROTEIN PHOSPHATASE AND DUAL SPECIFICITY PROTEIN PHOSPHATASE"/>
    <property type="match status" value="1"/>
</dbReference>
<dbReference type="OrthoDB" id="5632at2759"/>
<proteinExistence type="evidence at transcript level"/>